<evidence type="ECO:0000313" key="1">
    <source>
        <dbReference type="EMBL" id="VDM28856.1"/>
    </source>
</evidence>
<dbReference type="AlphaFoldDB" id="A0A3P7F8P7"/>
<reference evidence="1" key="1">
    <citation type="submission" date="2018-11" db="EMBL/GenBank/DDBJ databases">
        <authorList>
            <consortium name="Pathogen Informatics"/>
        </authorList>
    </citation>
    <scope>NUCLEOTIDE SEQUENCE [LARGE SCALE GENOMIC DNA]</scope>
</reference>
<dbReference type="EMBL" id="UYWY01003760">
    <property type="protein sequence ID" value="VDM28856.1"/>
    <property type="molecule type" value="Genomic_DNA"/>
</dbReference>
<sequence length="148" mass="16544">MTVFGDSLSDDGIEVDENSHGFVRNSNGPVWPEYLNKMLACDKYVNYAHSGAKSGYDNVYFSGWSGVLWQIESFLANSPAIPPGQLSSKTSFLTVPNSHFGFLYAELRGYKIYLFFFLNQLEEANVFFIGLMAHTPKYNSLSLLGDLS</sequence>
<gene>
    <name evidence="1" type="ORF">TCNE_LOCUS3139</name>
</gene>
<dbReference type="GO" id="GO:0016788">
    <property type="term" value="F:hydrolase activity, acting on ester bonds"/>
    <property type="evidence" value="ECO:0007669"/>
    <property type="project" value="InterPro"/>
</dbReference>
<proteinExistence type="predicted"/>
<dbReference type="Gene3D" id="3.40.50.1110">
    <property type="entry name" value="SGNH hydrolase"/>
    <property type="match status" value="1"/>
</dbReference>
<dbReference type="SUPFAM" id="SSF52266">
    <property type="entry name" value="SGNH hydrolase"/>
    <property type="match status" value="1"/>
</dbReference>
<organism evidence="1">
    <name type="scientific">Toxocara canis</name>
    <name type="common">Canine roundworm</name>
    <dbReference type="NCBI Taxonomy" id="6265"/>
    <lineage>
        <taxon>Eukaryota</taxon>
        <taxon>Metazoa</taxon>
        <taxon>Ecdysozoa</taxon>
        <taxon>Nematoda</taxon>
        <taxon>Chromadorea</taxon>
        <taxon>Rhabditida</taxon>
        <taxon>Spirurina</taxon>
        <taxon>Ascaridomorpha</taxon>
        <taxon>Ascaridoidea</taxon>
        <taxon>Toxocaridae</taxon>
        <taxon>Toxocara</taxon>
    </lineage>
</organism>
<dbReference type="InterPro" id="IPR001087">
    <property type="entry name" value="GDSL"/>
</dbReference>
<name>A0A3P7F8P7_TOXCA</name>
<dbReference type="InterPro" id="IPR036514">
    <property type="entry name" value="SGNH_hydro_sf"/>
</dbReference>
<protein>
    <submittedName>
        <fullName evidence="1">Uncharacterized protein</fullName>
    </submittedName>
</protein>
<accession>A0A3P7F8P7</accession>
<dbReference type="Pfam" id="PF00657">
    <property type="entry name" value="Lipase_GDSL"/>
    <property type="match status" value="1"/>
</dbReference>